<sequence length="219" mass="24483">MTDISKSFQQFIQNAEFPCVGAKSALARDALSVLPVGKIDSATDDVEIHRALRDFSDKLDHDSPIVRSFVVIFDGPDGLDEEAFEKALWNRLQCLHNLDVVSGQAWSEAVDPDPQSPHFSLSVGGEPFFVIGLHPNASRPARRFEKPVLVFNSHLQFEKLRADGRFDKMKEIIRKRDEALAGSINPMLNDHGEASEARQYSGRAVDPEWKCPFAHKEVA</sequence>
<dbReference type="PANTHER" id="PTHR40045:SF1">
    <property type="entry name" value="YQCI_YCGG FAMILY PROTEIN"/>
    <property type="match status" value="1"/>
</dbReference>
<dbReference type="PANTHER" id="PTHR40045">
    <property type="entry name" value="YCGG FAMILY PROTEIN"/>
    <property type="match status" value="1"/>
</dbReference>
<dbReference type="Pfam" id="PF08892">
    <property type="entry name" value="YqcI_YcgG"/>
    <property type="match status" value="1"/>
</dbReference>
<accession>A0A286IDQ2</accession>
<protein>
    <recommendedName>
        <fullName evidence="3">YqcI/YcgG family protein</fullName>
    </recommendedName>
</protein>
<dbReference type="NCBIfam" id="NF041366">
    <property type="entry name" value="GntA_guanitoxin"/>
    <property type="match status" value="1"/>
</dbReference>
<dbReference type="AlphaFoldDB" id="A0A286IDQ2"/>
<dbReference type="OrthoDB" id="283514at2"/>
<gene>
    <name evidence="1" type="ORF">SAMN05877838_3194</name>
</gene>
<dbReference type="RefSeq" id="WP_097108768.1">
    <property type="nucleotide sequence ID" value="NZ_OCPC01000005.1"/>
</dbReference>
<dbReference type="EMBL" id="OCPC01000005">
    <property type="protein sequence ID" value="SOE18273.1"/>
    <property type="molecule type" value="Genomic_DNA"/>
</dbReference>
<dbReference type="InterPro" id="IPR014988">
    <property type="entry name" value="Uncharacterised_YqcI/YcgG"/>
</dbReference>
<evidence type="ECO:0000313" key="2">
    <source>
        <dbReference type="Proteomes" id="UP000219465"/>
    </source>
</evidence>
<keyword evidence="2" id="KW-1185">Reference proteome</keyword>
<organism evidence="1 2">
    <name type="scientific">Hoeflea halophila</name>
    <dbReference type="NCBI Taxonomy" id="714899"/>
    <lineage>
        <taxon>Bacteria</taxon>
        <taxon>Pseudomonadati</taxon>
        <taxon>Pseudomonadota</taxon>
        <taxon>Alphaproteobacteria</taxon>
        <taxon>Hyphomicrobiales</taxon>
        <taxon>Rhizobiaceae</taxon>
        <taxon>Hoeflea</taxon>
    </lineage>
</organism>
<evidence type="ECO:0000313" key="1">
    <source>
        <dbReference type="EMBL" id="SOE18273.1"/>
    </source>
</evidence>
<name>A0A286IDQ2_9HYPH</name>
<evidence type="ECO:0008006" key="3">
    <source>
        <dbReference type="Google" id="ProtNLM"/>
    </source>
</evidence>
<dbReference type="Proteomes" id="UP000219465">
    <property type="component" value="Unassembled WGS sequence"/>
</dbReference>
<reference evidence="2" key="1">
    <citation type="submission" date="2017-08" db="EMBL/GenBank/DDBJ databases">
        <authorList>
            <person name="Varghese N."/>
            <person name="Submissions S."/>
        </authorList>
    </citation>
    <scope>NUCLEOTIDE SEQUENCE [LARGE SCALE GENOMIC DNA]</scope>
    <source>
        <strain evidence="2">KCTC 23107</strain>
    </source>
</reference>
<proteinExistence type="predicted"/>